<dbReference type="STRING" id="22663.A0A218XSN2"/>
<evidence type="ECO:0000313" key="4">
    <source>
        <dbReference type="EMBL" id="OWM87964.1"/>
    </source>
</evidence>
<dbReference type="AlphaFoldDB" id="A0A218XSN2"/>
<dbReference type="Proteomes" id="UP000197138">
    <property type="component" value="Unassembled WGS sequence"/>
</dbReference>
<dbReference type="EMBL" id="PGOL01042882">
    <property type="protein sequence ID" value="PKH93962.1"/>
    <property type="molecule type" value="Genomic_DNA"/>
</dbReference>
<reference evidence="3" key="2">
    <citation type="submission" date="2017-06" db="EMBL/GenBank/DDBJ databases">
        <title>The pomegranate genome and the genomics of punicalagin biosynthesis.</title>
        <authorList>
            <person name="Xu C."/>
        </authorList>
    </citation>
    <scope>NUCLEOTIDE SEQUENCE [LARGE SCALE GENOMIC DNA]</scope>
    <source>
        <tissue evidence="3">Fresh leaf</tissue>
    </source>
</reference>
<dbReference type="InterPro" id="IPR016140">
    <property type="entry name" value="Bifunc_inhib/LTP/seed_store"/>
</dbReference>
<reference evidence="6 8" key="3">
    <citation type="submission" date="2017-11" db="EMBL/GenBank/DDBJ databases">
        <title>De-novo sequencing of pomegranate (Punica granatum L.) genome.</title>
        <authorList>
            <person name="Akparov Z."/>
            <person name="Amiraslanov A."/>
            <person name="Hajiyeva S."/>
            <person name="Abbasov M."/>
            <person name="Kaur K."/>
            <person name="Hamwieh A."/>
            <person name="Solovyev V."/>
            <person name="Salamov A."/>
            <person name="Braich B."/>
            <person name="Kosarev P."/>
            <person name="Mahmoud A."/>
            <person name="Hajiyev E."/>
            <person name="Babayeva S."/>
            <person name="Izzatullayeva V."/>
            <person name="Mammadov A."/>
            <person name="Mammadov A."/>
            <person name="Sharifova S."/>
            <person name="Ojaghi J."/>
            <person name="Eynullazada K."/>
            <person name="Bayramov B."/>
            <person name="Abdulazimova A."/>
            <person name="Shahmuradov I."/>
        </authorList>
    </citation>
    <scope>NUCLEOTIDE SEQUENCE [LARGE SCALE GENOMIC DNA]</scope>
    <source>
        <strain evidence="6">AG2017</strain>
        <strain evidence="8">cv. AG2017</strain>
        <tissue evidence="6">Leaf</tissue>
    </source>
</reference>
<dbReference type="EMBL" id="MTKT01000801">
    <property type="protein sequence ID" value="OWM87963.1"/>
    <property type="molecule type" value="Genomic_DNA"/>
</dbReference>
<proteinExistence type="predicted"/>
<dbReference type="GO" id="GO:0005504">
    <property type="term" value="F:fatty acid binding"/>
    <property type="evidence" value="ECO:0007669"/>
    <property type="project" value="InterPro"/>
</dbReference>
<evidence type="ECO:0000313" key="6">
    <source>
        <dbReference type="EMBL" id="PKH93962.1"/>
    </source>
</evidence>
<dbReference type="PANTHER" id="PTHR33122:SF43">
    <property type="entry name" value="BIFUNCTIONAL INHIBITOR_PLANT LIPID TRANSFER PROTEIN_SEED STORAGE HELICAL DOMAIN-CONTAINING PROTEIN"/>
    <property type="match status" value="1"/>
</dbReference>
<comment type="caution">
    <text evidence="3">The sequence shown here is derived from an EMBL/GenBank/DDBJ whole genome shotgun (WGS) entry which is preliminary data.</text>
</comment>
<dbReference type="Proteomes" id="UP000233551">
    <property type="component" value="Unassembled WGS sequence"/>
</dbReference>
<dbReference type="EMBL" id="MTKT01000801">
    <property type="protein sequence ID" value="OWM87970.1"/>
    <property type="molecule type" value="Genomic_DNA"/>
</dbReference>
<dbReference type="InterPro" id="IPR036312">
    <property type="entry name" value="Bifun_inhib/LTP/seed_sf"/>
</dbReference>
<dbReference type="SUPFAM" id="SSF47699">
    <property type="entry name" value="Bifunctional inhibitor/lipid-transfer protein/seed storage 2S albumin"/>
    <property type="match status" value="1"/>
</dbReference>
<evidence type="ECO:0000256" key="1">
    <source>
        <dbReference type="SAM" id="SignalP"/>
    </source>
</evidence>
<dbReference type="Pfam" id="PF14368">
    <property type="entry name" value="LTP_2"/>
    <property type="match status" value="1"/>
</dbReference>
<dbReference type="EMBL" id="MTKT01000801">
    <property type="protein sequence ID" value="OWM87964.1"/>
    <property type="molecule type" value="Genomic_DNA"/>
</dbReference>
<gene>
    <name evidence="3" type="ORF">CDL15_Pgr000380</name>
    <name evidence="4" type="ORF">CDL15_Pgr000381</name>
    <name evidence="5" type="ORF">CDL15_Pgr000387</name>
    <name evidence="6" type="ORF">CRG98_049798</name>
</gene>
<name>A0A218XSN2_PUNGR</name>
<feature type="domain" description="Bifunctional inhibitor/plant lipid transfer protein/seed storage helical" evidence="2">
    <location>
        <begin position="12"/>
        <end position="99"/>
    </location>
</feature>
<protein>
    <recommendedName>
        <fullName evidence="2">Bifunctional inhibitor/plant lipid transfer protein/seed storage helical domain-containing protein</fullName>
    </recommendedName>
</protein>
<reference evidence="7" key="1">
    <citation type="journal article" date="2017" name="Plant J.">
        <title>The pomegranate (Punica granatum L.) genome and the genomics of punicalagin biosynthesis.</title>
        <authorList>
            <person name="Qin G."/>
            <person name="Xu C."/>
            <person name="Ming R."/>
            <person name="Tang H."/>
            <person name="Guyot R."/>
            <person name="Kramer E.M."/>
            <person name="Hu Y."/>
            <person name="Yi X."/>
            <person name="Qi Y."/>
            <person name="Xu X."/>
            <person name="Gao Z."/>
            <person name="Pan H."/>
            <person name="Jian J."/>
            <person name="Tian Y."/>
            <person name="Yue Z."/>
            <person name="Xu Y."/>
        </authorList>
    </citation>
    <scope>NUCLEOTIDE SEQUENCE [LARGE SCALE GENOMIC DNA]</scope>
    <source>
        <strain evidence="7">cv. Dabenzi</strain>
    </source>
</reference>
<dbReference type="Gene3D" id="1.10.110.10">
    <property type="entry name" value="Plant lipid-transfer and hydrophobic proteins"/>
    <property type="match status" value="1"/>
</dbReference>
<keyword evidence="1" id="KW-0732">Signal</keyword>
<feature type="chain" id="PRO_5014072062" description="Bifunctional inhibitor/plant lipid transfer protein/seed storage helical domain-containing protein" evidence="1">
    <location>
        <begin position="23"/>
        <end position="100"/>
    </location>
</feature>
<feature type="signal peptide" evidence="1">
    <location>
        <begin position="1"/>
        <end position="22"/>
    </location>
</feature>
<dbReference type="InterPro" id="IPR039265">
    <property type="entry name" value="DIR1-like"/>
</dbReference>
<dbReference type="PANTHER" id="PTHR33122">
    <property type="entry name" value="LIPID BINDING PROTEIN-RELATED"/>
    <property type="match status" value="1"/>
</dbReference>
<evidence type="ECO:0000313" key="3">
    <source>
        <dbReference type="EMBL" id="OWM87963.1"/>
    </source>
</evidence>
<keyword evidence="8" id="KW-1185">Reference proteome</keyword>
<sequence>MDARASIVIASILVMLAAVAHSQMESICNVPRYGVEACLPAAKPPNPPEPTAECCDLMKHADFCCLYKYWASPSLGIDLNLALQLPDKCHWQHPAPTQCA</sequence>
<evidence type="ECO:0000313" key="8">
    <source>
        <dbReference type="Proteomes" id="UP000233551"/>
    </source>
</evidence>
<organism evidence="3 7">
    <name type="scientific">Punica granatum</name>
    <name type="common">Pomegranate</name>
    <dbReference type="NCBI Taxonomy" id="22663"/>
    <lineage>
        <taxon>Eukaryota</taxon>
        <taxon>Viridiplantae</taxon>
        <taxon>Streptophyta</taxon>
        <taxon>Embryophyta</taxon>
        <taxon>Tracheophyta</taxon>
        <taxon>Spermatophyta</taxon>
        <taxon>Magnoliopsida</taxon>
        <taxon>eudicotyledons</taxon>
        <taxon>Gunneridae</taxon>
        <taxon>Pentapetalae</taxon>
        <taxon>rosids</taxon>
        <taxon>malvids</taxon>
        <taxon>Myrtales</taxon>
        <taxon>Lythraceae</taxon>
        <taxon>Punica</taxon>
    </lineage>
</organism>
<dbReference type="GO" id="GO:0009627">
    <property type="term" value="P:systemic acquired resistance"/>
    <property type="evidence" value="ECO:0007669"/>
    <property type="project" value="InterPro"/>
</dbReference>
<evidence type="ECO:0000259" key="2">
    <source>
        <dbReference type="Pfam" id="PF14368"/>
    </source>
</evidence>
<evidence type="ECO:0000313" key="7">
    <source>
        <dbReference type="Proteomes" id="UP000197138"/>
    </source>
</evidence>
<accession>A0A218XSN2</accession>
<evidence type="ECO:0000313" key="5">
    <source>
        <dbReference type="EMBL" id="OWM87970.1"/>
    </source>
</evidence>